<dbReference type="Proteomes" id="UP001054889">
    <property type="component" value="Unassembled WGS sequence"/>
</dbReference>
<dbReference type="Pfam" id="PF16719">
    <property type="entry name" value="SAWADEE"/>
    <property type="match status" value="1"/>
</dbReference>
<dbReference type="Gene3D" id="2.30.30.140">
    <property type="match status" value="1"/>
</dbReference>
<dbReference type="AlphaFoldDB" id="A0AAV5CKK4"/>
<dbReference type="Gene3D" id="2.40.50.40">
    <property type="match status" value="1"/>
</dbReference>
<proteinExistence type="predicted"/>
<protein>
    <recommendedName>
        <fullName evidence="2">SAWADEE domain-containing protein</fullName>
    </recommendedName>
</protein>
<reference evidence="3" key="1">
    <citation type="journal article" date="2018" name="DNA Res.">
        <title>Multiple hybrid de novo genome assembly of finger millet, an orphan allotetraploid crop.</title>
        <authorList>
            <person name="Hatakeyama M."/>
            <person name="Aluri S."/>
            <person name="Balachadran M.T."/>
            <person name="Sivarajan S.R."/>
            <person name="Patrignani A."/>
            <person name="Gruter S."/>
            <person name="Poveda L."/>
            <person name="Shimizu-Inatsugi R."/>
            <person name="Baeten J."/>
            <person name="Francoijs K.J."/>
            <person name="Nataraja K.N."/>
            <person name="Reddy Y.A.N."/>
            <person name="Phadnis S."/>
            <person name="Ravikumar R.L."/>
            <person name="Schlapbach R."/>
            <person name="Sreeman S.M."/>
            <person name="Shimizu K.K."/>
        </authorList>
    </citation>
    <scope>NUCLEOTIDE SEQUENCE</scope>
</reference>
<dbReference type="GO" id="GO:0003682">
    <property type="term" value="F:chromatin binding"/>
    <property type="evidence" value="ECO:0007669"/>
    <property type="project" value="InterPro"/>
</dbReference>
<dbReference type="PANTHER" id="PTHR33827">
    <property type="entry name" value="PROTEIN SAWADEE HOMEODOMAIN HOMOLOG 2"/>
    <property type="match status" value="1"/>
</dbReference>
<dbReference type="EMBL" id="BQKI01000007">
    <property type="protein sequence ID" value="GJM99008.1"/>
    <property type="molecule type" value="Genomic_DNA"/>
</dbReference>
<reference evidence="3" key="2">
    <citation type="submission" date="2021-12" db="EMBL/GenBank/DDBJ databases">
        <title>Resequencing data analysis of finger millet.</title>
        <authorList>
            <person name="Hatakeyama M."/>
            <person name="Aluri S."/>
            <person name="Balachadran M.T."/>
            <person name="Sivarajan S.R."/>
            <person name="Poveda L."/>
            <person name="Shimizu-Inatsugi R."/>
            <person name="Schlapbach R."/>
            <person name="Sreeman S.M."/>
            <person name="Shimizu K.K."/>
        </authorList>
    </citation>
    <scope>NUCLEOTIDE SEQUENCE</scope>
</reference>
<dbReference type="InterPro" id="IPR032001">
    <property type="entry name" value="SAWADEE_dom"/>
</dbReference>
<feature type="domain" description="SAWADEE" evidence="2">
    <location>
        <begin position="147"/>
        <end position="270"/>
    </location>
</feature>
<feature type="compositionally biased region" description="Low complexity" evidence="1">
    <location>
        <begin position="122"/>
        <end position="135"/>
    </location>
</feature>
<sequence>MDRRPAVRFAPSEIAKMEKLAADEKEQVLNENFCEKLAKEFNHSAGRAGSRALQAAQVQGWFLDKFPQATTKPACLPTASEEKVSEENALTSEVNVSSEEKALASEVNMSVSEERFLPLDTSVSNNENEVSPNSLEESKDKVPELEELEFEAKSSKDSAWYDIAHFMAHRTNKAGEVEVRVRFEGFGADEDEWVNVKRSIRQRSIPLESSQCRSISEGDLVLCFKEGNEDALHFDAHIVEIQRKQHDIRGCRCVFLVEYDHDSREGDPEKTISASEVLLIVPVLLDGLLALCAFELTGMANLVRE</sequence>
<evidence type="ECO:0000256" key="1">
    <source>
        <dbReference type="SAM" id="MobiDB-lite"/>
    </source>
</evidence>
<dbReference type="PANTHER" id="PTHR33827:SF3">
    <property type="entry name" value="OS09G0346900 PROTEIN"/>
    <property type="match status" value="1"/>
</dbReference>
<dbReference type="InterPro" id="IPR039276">
    <property type="entry name" value="SHH1/2"/>
</dbReference>
<name>A0AAV5CKK4_ELECO</name>
<keyword evidence="4" id="KW-1185">Reference proteome</keyword>
<feature type="region of interest" description="Disordered" evidence="1">
    <location>
        <begin position="122"/>
        <end position="142"/>
    </location>
</feature>
<feature type="compositionally biased region" description="Polar residues" evidence="1">
    <location>
        <begin position="88"/>
        <end position="97"/>
    </location>
</feature>
<evidence type="ECO:0000313" key="4">
    <source>
        <dbReference type="Proteomes" id="UP001054889"/>
    </source>
</evidence>
<organism evidence="3 4">
    <name type="scientific">Eleusine coracana subsp. coracana</name>
    <dbReference type="NCBI Taxonomy" id="191504"/>
    <lineage>
        <taxon>Eukaryota</taxon>
        <taxon>Viridiplantae</taxon>
        <taxon>Streptophyta</taxon>
        <taxon>Embryophyta</taxon>
        <taxon>Tracheophyta</taxon>
        <taxon>Spermatophyta</taxon>
        <taxon>Magnoliopsida</taxon>
        <taxon>Liliopsida</taxon>
        <taxon>Poales</taxon>
        <taxon>Poaceae</taxon>
        <taxon>PACMAD clade</taxon>
        <taxon>Chloridoideae</taxon>
        <taxon>Cynodonteae</taxon>
        <taxon>Eleusininae</taxon>
        <taxon>Eleusine</taxon>
    </lineage>
</organism>
<evidence type="ECO:0000313" key="3">
    <source>
        <dbReference type="EMBL" id="GJM99008.1"/>
    </source>
</evidence>
<feature type="region of interest" description="Disordered" evidence="1">
    <location>
        <begin position="77"/>
        <end position="101"/>
    </location>
</feature>
<evidence type="ECO:0000259" key="2">
    <source>
        <dbReference type="Pfam" id="PF16719"/>
    </source>
</evidence>
<comment type="caution">
    <text evidence="3">The sequence shown here is derived from an EMBL/GenBank/DDBJ whole genome shotgun (WGS) entry which is preliminary data.</text>
</comment>
<gene>
    <name evidence="3" type="primary">ga16066</name>
    <name evidence="3" type="ORF">PR202_ga16066</name>
</gene>
<accession>A0AAV5CKK4</accession>